<accession>T2JMD6</accession>
<evidence type="ECO:0000313" key="1">
    <source>
        <dbReference type="EMBL" id="CCQ67018.1"/>
    </source>
</evidence>
<sequence>MSIVSRPADLIVSTATAPTSAKAGQSIRVDWTVLNRHRGYCGK</sequence>
<reference evidence="1 2" key="2">
    <citation type="submission" date="2013-09" db="EMBL/GenBank/DDBJ databases">
        <title>Whole genome comparison of six Crocosphaera watsonii strains with differing phenotypes.</title>
        <authorList>
            <person name="Bench S.R."/>
            <person name="Heller P."/>
            <person name="Frank I."/>
            <person name="Arciniega M."/>
            <person name="Shilova I.N."/>
            <person name="Zehr J.P."/>
        </authorList>
    </citation>
    <scope>NUCLEOTIDE SEQUENCE [LARGE SCALE GENOMIC DNA]</scope>
    <source>
        <strain evidence="1 2">WH 0402</strain>
    </source>
</reference>
<reference evidence="1 2" key="1">
    <citation type="submission" date="2013-01" db="EMBL/GenBank/DDBJ databases">
        <authorList>
            <person name="Bench S."/>
        </authorList>
    </citation>
    <scope>NUCLEOTIDE SEQUENCE [LARGE SCALE GENOMIC DNA]</scope>
    <source>
        <strain evidence="1 2">WH 0402</strain>
    </source>
</reference>
<dbReference type="AlphaFoldDB" id="T2JMD6"/>
<dbReference type="Proteomes" id="UP000018130">
    <property type="component" value="Unassembled WGS sequence"/>
</dbReference>
<protein>
    <submittedName>
        <fullName evidence="1">Uncharacterized protein</fullName>
    </submittedName>
</protein>
<comment type="caution">
    <text evidence="1">The sequence shown here is derived from an EMBL/GenBank/DDBJ whole genome shotgun (WGS) entry which is preliminary data.</text>
</comment>
<name>T2JMD6_CROWT</name>
<dbReference type="EMBL" id="CAQN01000526">
    <property type="protein sequence ID" value="CCQ67018.1"/>
    <property type="molecule type" value="Genomic_DNA"/>
</dbReference>
<evidence type="ECO:0000313" key="2">
    <source>
        <dbReference type="Proteomes" id="UP000018130"/>
    </source>
</evidence>
<organism evidence="1 2">
    <name type="scientific">Crocosphaera watsonii WH 0402</name>
    <dbReference type="NCBI Taxonomy" id="1284629"/>
    <lineage>
        <taxon>Bacteria</taxon>
        <taxon>Bacillati</taxon>
        <taxon>Cyanobacteriota</taxon>
        <taxon>Cyanophyceae</taxon>
        <taxon>Oscillatoriophycideae</taxon>
        <taxon>Chroococcales</taxon>
        <taxon>Aphanothecaceae</taxon>
        <taxon>Crocosphaera</taxon>
    </lineage>
</organism>
<gene>
    <name evidence="1" type="ORF">CWATWH0402_5499</name>
</gene>
<proteinExistence type="predicted"/>